<dbReference type="Proteomes" id="UP001347146">
    <property type="component" value="Unassembled WGS sequence"/>
</dbReference>
<feature type="binding site" evidence="5">
    <location>
        <position position="61"/>
    </location>
    <ligand>
        <name>S-adenosyl-L-methionine</name>
        <dbReference type="ChEBI" id="CHEBI:59789"/>
    </ligand>
</feature>
<dbReference type="NCBIfam" id="NF000499">
    <property type="entry name" value="Erm23S_rRNA_broad"/>
    <property type="match status" value="1"/>
</dbReference>
<evidence type="ECO:0000313" key="9">
    <source>
        <dbReference type="Proteomes" id="UP001347146"/>
    </source>
</evidence>
<name>A0ABU7MJK1_9ACTN</name>
<dbReference type="GO" id="GO:0032259">
    <property type="term" value="P:methylation"/>
    <property type="evidence" value="ECO:0007669"/>
    <property type="project" value="UniProtKB-KW"/>
</dbReference>
<keyword evidence="4 5" id="KW-0694">RNA-binding</keyword>
<organism evidence="8 9">
    <name type="scientific">Gordonia sesuvii</name>
    <dbReference type="NCBI Taxonomy" id="3116777"/>
    <lineage>
        <taxon>Bacteria</taxon>
        <taxon>Bacillati</taxon>
        <taxon>Actinomycetota</taxon>
        <taxon>Actinomycetes</taxon>
        <taxon>Mycobacteriales</taxon>
        <taxon>Gordoniaceae</taxon>
        <taxon>Gordonia</taxon>
    </lineage>
</organism>
<dbReference type="InterPro" id="IPR023165">
    <property type="entry name" value="rRNA_Ade_diMease-like_C"/>
</dbReference>
<dbReference type="PROSITE" id="PS51689">
    <property type="entry name" value="SAM_RNA_A_N6_MT"/>
    <property type="match status" value="1"/>
</dbReference>
<keyword evidence="2 5" id="KW-0808">Transferase</keyword>
<gene>
    <name evidence="8" type="primary">erm</name>
    <name evidence="8" type="ORF">VZC37_22825</name>
</gene>
<evidence type="ECO:0000259" key="7">
    <source>
        <dbReference type="SMART" id="SM00650"/>
    </source>
</evidence>
<dbReference type="EMBL" id="JAZDUF010000009">
    <property type="protein sequence ID" value="MEE3853190.1"/>
    <property type="molecule type" value="Genomic_DNA"/>
</dbReference>
<feature type="region of interest" description="Disordered" evidence="6">
    <location>
        <begin position="257"/>
        <end position="294"/>
    </location>
</feature>
<evidence type="ECO:0000256" key="4">
    <source>
        <dbReference type="ARBA" id="ARBA00022884"/>
    </source>
</evidence>
<evidence type="ECO:0000256" key="1">
    <source>
        <dbReference type="ARBA" id="ARBA00022603"/>
    </source>
</evidence>
<dbReference type="GO" id="GO:0008168">
    <property type="term" value="F:methyltransferase activity"/>
    <property type="evidence" value="ECO:0007669"/>
    <property type="project" value="UniProtKB-KW"/>
</dbReference>
<evidence type="ECO:0000313" key="8">
    <source>
        <dbReference type="EMBL" id="MEE3853190.1"/>
    </source>
</evidence>
<accession>A0ABU7MJK1</accession>
<feature type="binding site" evidence="5">
    <location>
        <position position="101"/>
    </location>
    <ligand>
        <name>S-adenosyl-L-methionine</name>
        <dbReference type="ChEBI" id="CHEBI:59789"/>
    </ligand>
</feature>
<dbReference type="Gene3D" id="1.10.8.100">
    <property type="entry name" value="Ribosomal RNA adenine dimethylase-like, domain 2"/>
    <property type="match status" value="1"/>
</dbReference>
<evidence type="ECO:0000256" key="5">
    <source>
        <dbReference type="PROSITE-ProRule" id="PRU01026"/>
    </source>
</evidence>
<dbReference type="InterPro" id="IPR001737">
    <property type="entry name" value="KsgA/Erm"/>
</dbReference>
<reference evidence="8 9" key="1">
    <citation type="submission" date="2024-01" db="EMBL/GenBank/DDBJ databases">
        <title>Draft genome sequence of Gordonia sp. LSe1-13.</title>
        <authorList>
            <person name="Suphannarot A."/>
            <person name="Mingma R."/>
        </authorList>
    </citation>
    <scope>NUCLEOTIDE SEQUENCE [LARGE SCALE GENOMIC DNA]</scope>
    <source>
        <strain evidence="8 9">LSe1-13</strain>
    </source>
</reference>
<comment type="caution">
    <text evidence="8">The sequence shown here is derived from an EMBL/GenBank/DDBJ whole genome shotgun (WGS) entry which is preliminary data.</text>
</comment>
<dbReference type="Pfam" id="PF00398">
    <property type="entry name" value="RrnaAD"/>
    <property type="match status" value="1"/>
</dbReference>
<evidence type="ECO:0000256" key="2">
    <source>
        <dbReference type="ARBA" id="ARBA00022679"/>
    </source>
</evidence>
<dbReference type="InterPro" id="IPR020596">
    <property type="entry name" value="rRNA_Ade_Mease_Trfase_CS"/>
</dbReference>
<feature type="binding site" evidence="5">
    <location>
        <position position="40"/>
    </location>
    <ligand>
        <name>S-adenosyl-L-methionine</name>
        <dbReference type="ChEBI" id="CHEBI:59789"/>
    </ligand>
</feature>
<feature type="compositionally biased region" description="Polar residues" evidence="6">
    <location>
        <begin position="260"/>
        <end position="269"/>
    </location>
</feature>
<keyword evidence="1 5" id="KW-0489">Methyltransferase</keyword>
<keyword evidence="3 5" id="KW-0949">S-adenosyl-L-methionine</keyword>
<keyword evidence="9" id="KW-1185">Reference proteome</keyword>
<proteinExistence type="inferred from homology"/>
<evidence type="ECO:0000256" key="3">
    <source>
        <dbReference type="ARBA" id="ARBA00022691"/>
    </source>
</evidence>
<protein>
    <submittedName>
        <fullName evidence="8">23S ribosomal RNA methyltransferase Erm</fullName>
    </submittedName>
</protein>
<sequence length="294" mass="32397">MPAFHAGRHEHGQNFLSDRTVIDHIVELVARTDGPIVEIGSGAGALTIPLQRLRRPIEAVEIDARLARSLGRRADPAHTSVVCADFLHHRLPHTPHVIVGNLPFHQTTAILRRLLRSPHWTHAVLVTQWEVARRRAGVGGATMMTAQWWPWYDFGLAGRVPATAFAPRPGVDGGLLTITRRTDPLLKTARRGDYQGFVHAMFTGSGHGLGEIAGRAVPADRRGEVRRWISAHRLHSRLPRDLDATEWATLYRLGAPEITSVPSGPSRSSTPRKRQARARRGSTGSVRQGGRRGS</sequence>
<dbReference type="SUPFAM" id="SSF53335">
    <property type="entry name" value="S-adenosyl-L-methionine-dependent methyltransferases"/>
    <property type="match status" value="1"/>
</dbReference>
<dbReference type="PANTHER" id="PTHR11727">
    <property type="entry name" value="DIMETHYLADENOSINE TRANSFERASE"/>
    <property type="match status" value="1"/>
</dbReference>
<dbReference type="PANTHER" id="PTHR11727:SF7">
    <property type="entry name" value="DIMETHYLADENOSINE TRANSFERASE-RELATED"/>
    <property type="match status" value="1"/>
</dbReference>
<feature type="binding site" evidence="5">
    <location>
        <position position="14"/>
    </location>
    <ligand>
        <name>S-adenosyl-L-methionine</name>
        <dbReference type="ChEBI" id="CHEBI:59789"/>
    </ligand>
</feature>
<feature type="binding site" evidence="5">
    <location>
        <position position="85"/>
    </location>
    <ligand>
        <name>S-adenosyl-L-methionine</name>
        <dbReference type="ChEBI" id="CHEBI:59789"/>
    </ligand>
</feature>
<dbReference type="InterPro" id="IPR029063">
    <property type="entry name" value="SAM-dependent_MTases_sf"/>
</dbReference>
<dbReference type="InterPro" id="IPR020598">
    <property type="entry name" value="rRNA_Ade_methylase_Trfase_N"/>
</dbReference>
<dbReference type="CDD" id="cd02440">
    <property type="entry name" value="AdoMet_MTases"/>
    <property type="match status" value="1"/>
</dbReference>
<evidence type="ECO:0000256" key="6">
    <source>
        <dbReference type="SAM" id="MobiDB-lite"/>
    </source>
</evidence>
<dbReference type="PROSITE" id="PS01131">
    <property type="entry name" value="RRNA_A_DIMETH"/>
    <property type="match status" value="1"/>
</dbReference>
<dbReference type="RefSeq" id="WP_330436115.1">
    <property type="nucleotide sequence ID" value="NZ_JAZDUF010000009.1"/>
</dbReference>
<feature type="binding site" evidence="5">
    <location>
        <position position="16"/>
    </location>
    <ligand>
        <name>S-adenosyl-L-methionine</name>
        <dbReference type="ChEBI" id="CHEBI:59789"/>
    </ligand>
</feature>
<feature type="compositionally biased region" description="Basic residues" evidence="6">
    <location>
        <begin position="270"/>
        <end position="280"/>
    </location>
</feature>
<feature type="domain" description="Ribosomal RNA adenine methylase transferase N-terminal" evidence="7">
    <location>
        <begin position="21"/>
        <end position="182"/>
    </location>
</feature>
<dbReference type="SMART" id="SM00650">
    <property type="entry name" value="rADc"/>
    <property type="match status" value="1"/>
</dbReference>
<dbReference type="Gene3D" id="3.40.50.150">
    <property type="entry name" value="Vaccinia Virus protein VP39"/>
    <property type="match status" value="1"/>
</dbReference>
<comment type="similarity">
    <text evidence="5">Belongs to the class I-like SAM-binding methyltransferase superfamily. rRNA adenine N(6)-methyltransferase family.</text>
</comment>